<reference evidence="1 2" key="1">
    <citation type="journal article" date="2011" name="J. Bacteriol.">
        <title>Complete Genome Sequence of the Aerobic Marine Methanotroph Methylomonas methanica MC09.</title>
        <authorList>
            <person name="Boden R."/>
            <person name="Cunliffe M."/>
            <person name="Scanlan J."/>
            <person name="Moussard H."/>
            <person name="Kits K.D."/>
            <person name="Klotz M.G."/>
            <person name="Jetten M.S."/>
            <person name="Vuilleumier S."/>
            <person name="Han J."/>
            <person name="Peters L."/>
            <person name="Mikhailova N."/>
            <person name="Teshima H."/>
            <person name="Tapia R."/>
            <person name="Kyrpides N."/>
            <person name="Ivanova N."/>
            <person name="Pagani I."/>
            <person name="Cheng J.F."/>
            <person name="Goodwin L."/>
            <person name="Han C."/>
            <person name="Hauser L."/>
            <person name="Land M.L."/>
            <person name="Lapidus A."/>
            <person name="Lucas S."/>
            <person name="Pitluck S."/>
            <person name="Woyke T."/>
            <person name="Stein L."/>
            <person name="Murrell J.C."/>
        </authorList>
    </citation>
    <scope>NUCLEOTIDE SEQUENCE [LARGE SCALE GENOMIC DNA]</scope>
    <source>
        <strain evidence="1 2">MC09</strain>
    </source>
</reference>
<evidence type="ECO:0000313" key="1">
    <source>
        <dbReference type="EMBL" id="AEF99346.1"/>
    </source>
</evidence>
<proteinExistence type="predicted"/>
<dbReference type="KEGG" id="mmt:Metme_0908"/>
<dbReference type="Pfam" id="PF07722">
    <property type="entry name" value="Peptidase_C26"/>
    <property type="match status" value="1"/>
</dbReference>
<sequence length="239" mass="26753">MDRQSERVNGRPVIAVTGPDTRYPIAWWATRLAVFLAGGTAVRLTPLTYRQHRKERFQGVIIGGGSDIDPKLYGGDDTGASRKDPERDAFEIEMIEYALARKLPVLGICRGAQLINVVLGGTLYNDIRGLRRRTSNRRTPLPRKTALIKAGTQLSQILGAEKCRINSLHHQAIHTLGRDLAASAHDLDSFIQAIESTRDSYIMGVQWHPEYLSYLSKQRHLLNSFIQAAARNSPRKLND</sequence>
<dbReference type="PANTHER" id="PTHR43235:SF1">
    <property type="entry name" value="GLUTAMINE AMIDOTRANSFERASE PB2B2.05-RELATED"/>
    <property type="match status" value="1"/>
</dbReference>
<dbReference type="InterPro" id="IPR029062">
    <property type="entry name" value="Class_I_gatase-like"/>
</dbReference>
<dbReference type="HOGENOM" id="CLU_030756_3_0_6"/>
<reference evidence="2" key="3">
    <citation type="submission" date="2011-05" db="EMBL/GenBank/DDBJ databases">
        <title>Complete sequence of Methylomonas methanica MC09.</title>
        <authorList>
            <consortium name="US DOE Joint Genome Institute"/>
            <person name="Lucas S."/>
            <person name="Han J."/>
            <person name="Lapidus A."/>
            <person name="Cheng J.-F."/>
            <person name="Goodwin L."/>
            <person name="Pitluck S."/>
            <person name="Peters L."/>
            <person name="Mikhailova N."/>
            <person name="Teshima H."/>
            <person name="Han C."/>
            <person name="Tapia R."/>
            <person name="Land M."/>
            <person name="Hauser L."/>
            <person name="Kyrpides N."/>
            <person name="Ivanova N."/>
            <person name="Pagani I."/>
            <person name="Stein L."/>
            <person name="Woyke T."/>
        </authorList>
    </citation>
    <scope>NUCLEOTIDE SEQUENCE [LARGE SCALE GENOMIC DNA]</scope>
    <source>
        <strain evidence="2">MC09</strain>
    </source>
</reference>
<dbReference type="PROSITE" id="PS51273">
    <property type="entry name" value="GATASE_TYPE_1"/>
    <property type="match status" value="1"/>
</dbReference>
<dbReference type="PANTHER" id="PTHR43235">
    <property type="entry name" value="GLUTAMINE AMIDOTRANSFERASE PB2B2.05-RELATED"/>
    <property type="match status" value="1"/>
</dbReference>
<dbReference type="Proteomes" id="UP000008888">
    <property type="component" value="Chromosome"/>
</dbReference>
<dbReference type="InterPro" id="IPR011697">
    <property type="entry name" value="Peptidase_C26"/>
</dbReference>
<dbReference type="STRING" id="857087.Metme_0908"/>
<gene>
    <name evidence="1" type="ordered locus">Metme_0908</name>
</gene>
<dbReference type="SUPFAM" id="SSF52317">
    <property type="entry name" value="Class I glutamine amidotransferase-like"/>
    <property type="match status" value="1"/>
</dbReference>
<reference key="2">
    <citation type="submission" date="2011-05" db="EMBL/GenBank/DDBJ databases">
        <title>Complete genome sequence of the aerobic marine methanotroph Methylomonas methanica MC09.</title>
        <authorList>
            <person name="Boden R."/>
            <person name="Cunliffe M."/>
            <person name="Scanlan J."/>
            <person name="Moussard H."/>
            <person name="Kits K.D."/>
            <person name="Klotz M."/>
            <person name="Jetten M."/>
            <person name="Vuilleumier S."/>
            <person name="Han J."/>
            <person name="Peters L."/>
            <person name="Mikhailova N."/>
            <person name="Teshima H."/>
            <person name="Tapia R."/>
            <person name="Kyrpides N."/>
            <person name="Ivanova N."/>
            <person name="Pagani I."/>
            <person name="Cheng J.-F."/>
            <person name="Goodwin L."/>
            <person name="Han C."/>
            <person name="Hauser L."/>
            <person name="Land M."/>
            <person name="Lapidus A."/>
            <person name="Lucas S."/>
            <person name="Pitluck S."/>
            <person name="Woyke T."/>
            <person name="Stein L.Y."/>
            <person name="Murrell C."/>
        </authorList>
    </citation>
    <scope>NUCLEOTIDE SEQUENCE</scope>
    <source>
        <strain>MC09</strain>
    </source>
</reference>
<dbReference type="InterPro" id="IPR044668">
    <property type="entry name" value="PuuD-like"/>
</dbReference>
<dbReference type="GO" id="GO:0016811">
    <property type="term" value="F:hydrolase activity, acting on carbon-nitrogen (but not peptide) bonds, in linear amides"/>
    <property type="evidence" value="ECO:0007669"/>
    <property type="project" value="InterPro"/>
</dbReference>
<evidence type="ECO:0000313" key="2">
    <source>
        <dbReference type="Proteomes" id="UP000008888"/>
    </source>
</evidence>
<keyword evidence="2" id="KW-1185">Reference proteome</keyword>
<name>G0A6P5_METMM</name>
<accession>G0A6P5</accession>
<dbReference type="GO" id="GO:0005829">
    <property type="term" value="C:cytosol"/>
    <property type="evidence" value="ECO:0007669"/>
    <property type="project" value="TreeGrafter"/>
</dbReference>
<dbReference type="eggNOG" id="COG2071">
    <property type="taxonomic scope" value="Bacteria"/>
</dbReference>
<organism evidence="1 2">
    <name type="scientific">Methylomonas methanica (strain DSM 25384 / MC09)</name>
    <dbReference type="NCBI Taxonomy" id="857087"/>
    <lineage>
        <taxon>Bacteria</taxon>
        <taxon>Pseudomonadati</taxon>
        <taxon>Pseudomonadota</taxon>
        <taxon>Gammaproteobacteria</taxon>
        <taxon>Methylococcales</taxon>
        <taxon>Methylococcaceae</taxon>
        <taxon>Methylomonas</taxon>
    </lineage>
</organism>
<dbReference type="CDD" id="cd01745">
    <property type="entry name" value="GATase1_2"/>
    <property type="match status" value="1"/>
</dbReference>
<dbReference type="OrthoDB" id="9813383at2"/>
<dbReference type="EMBL" id="CP002738">
    <property type="protein sequence ID" value="AEF99346.1"/>
    <property type="molecule type" value="Genomic_DNA"/>
</dbReference>
<protein>
    <submittedName>
        <fullName evidence="1">Peptidase C26</fullName>
    </submittedName>
</protein>
<dbReference type="MEROPS" id="C26.A28"/>
<dbReference type="Gene3D" id="3.40.50.880">
    <property type="match status" value="1"/>
</dbReference>
<dbReference type="AlphaFoldDB" id="G0A6P5"/>